<dbReference type="SMART" id="SM01411">
    <property type="entry name" value="Ephrin_rec_like"/>
    <property type="match status" value="2"/>
</dbReference>
<evidence type="ECO:0000313" key="1">
    <source>
        <dbReference type="EMBL" id="KAL2764061.1"/>
    </source>
</evidence>
<dbReference type="PANTHER" id="PTHR46104">
    <property type="entry name" value="GENE 9195-RELATED-RELATED"/>
    <property type="match status" value="1"/>
</dbReference>
<feature type="non-terminal residue" evidence="1">
    <location>
        <position position="147"/>
    </location>
</feature>
<dbReference type="PANTHER" id="PTHR46104:SF1">
    <property type="entry name" value="GENE 9195-RELATED"/>
    <property type="match status" value="1"/>
</dbReference>
<dbReference type="InterPro" id="IPR009030">
    <property type="entry name" value="Growth_fac_rcpt_cys_sf"/>
</dbReference>
<dbReference type="Proteomes" id="UP001610411">
    <property type="component" value="Unassembled WGS sequence"/>
</dbReference>
<reference evidence="1 2" key="1">
    <citation type="journal article" date="2024" name="G3 (Bethesda)">
        <title>A hybrid genome assembly of the endangered aye-aye (Daubentonia madagascariensis).</title>
        <authorList>
            <person name="Versoza C.J."/>
            <person name="Pfeifer S.P."/>
        </authorList>
    </citation>
    <scope>NUCLEOTIDE SEQUENCE [LARGE SCALE GENOMIC DNA]</scope>
    <source>
        <strain evidence="1">6821</strain>
    </source>
</reference>
<dbReference type="SUPFAM" id="SSF57184">
    <property type="entry name" value="Growth factor receptor domain"/>
    <property type="match status" value="1"/>
</dbReference>
<dbReference type="AlphaFoldDB" id="A0ABD2DBR5"/>
<sequence>GSGLRVSKETWCRLCEAGTYRSQALDSLPCLPCPPGFSCPQGSESYHSQPCPVGHYCPAGTGSPRACPAGTFGSSSRAGAAGECQPCPTGTFSALPGQTGCLSCGTSASSSLGESQATAQMATYPPLSPAALRVHGVRFQKRAQLLL</sequence>
<gene>
    <name evidence="1" type="ORF">WCI35_029726</name>
</gene>
<protein>
    <submittedName>
        <fullName evidence="1">Signal peptide, CUB and EGF-like domain-containing protein 3</fullName>
    </submittedName>
</protein>
<comment type="caution">
    <text evidence="1">The sequence shown here is derived from an EMBL/GenBank/DDBJ whole genome shotgun (WGS) entry which is preliminary data.</text>
</comment>
<proteinExistence type="predicted"/>
<evidence type="ECO:0000313" key="2">
    <source>
        <dbReference type="Proteomes" id="UP001610411"/>
    </source>
</evidence>
<name>A0ABD2DBR5_DAUMA</name>
<accession>A0ABD2DBR5</accession>
<keyword evidence="2" id="KW-1185">Reference proteome</keyword>
<feature type="non-terminal residue" evidence="1">
    <location>
        <position position="1"/>
    </location>
</feature>
<dbReference type="Gene3D" id="2.10.50.10">
    <property type="entry name" value="Tumor Necrosis Factor Receptor, subunit A, domain 2"/>
    <property type="match status" value="2"/>
</dbReference>
<dbReference type="EMBL" id="JBFSEQ010000012">
    <property type="protein sequence ID" value="KAL2764061.1"/>
    <property type="molecule type" value="Genomic_DNA"/>
</dbReference>
<organism evidence="1 2">
    <name type="scientific">Daubentonia madagascariensis</name>
    <name type="common">Aye-aye</name>
    <name type="synonym">Sciurus madagascariensis</name>
    <dbReference type="NCBI Taxonomy" id="31869"/>
    <lineage>
        <taxon>Eukaryota</taxon>
        <taxon>Metazoa</taxon>
        <taxon>Chordata</taxon>
        <taxon>Craniata</taxon>
        <taxon>Vertebrata</taxon>
        <taxon>Euteleostomi</taxon>
        <taxon>Mammalia</taxon>
        <taxon>Eutheria</taxon>
        <taxon>Euarchontoglires</taxon>
        <taxon>Primates</taxon>
        <taxon>Strepsirrhini</taxon>
        <taxon>Chiromyiformes</taxon>
        <taxon>Daubentoniidae</taxon>
        <taxon>Daubentonia</taxon>
    </lineage>
</organism>